<dbReference type="GeneID" id="86822994"/>
<feature type="transmembrane region" description="Helical" evidence="1">
    <location>
        <begin position="344"/>
        <end position="377"/>
    </location>
</feature>
<gene>
    <name evidence="3" type="ORF">RUMHYD_03151</name>
</gene>
<keyword evidence="1" id="KW-0812">Transmembrane</keyword>
<dbReference type="InterPro" id="IPR051173">
    <property type="entry name" value="Ca_channel_alpha-2/delta"/>
</dbReference>
<evidence type="ECO:0000313" key="4">
    <source>
        <dbReference type="Proteomes" id="UP000003100"/>
    </source>
</evidence>
<dbReference type="SMART" id="SM00327">
    <property type="entry name" value="VWA"/>
    <property type="match status" value="1"/>
</dbReference>
<dbReference type="EMBL" id="ACBZ01000171">
    <property type="protein sequence ID" value="EEG47978.1"/>
    <property type="molecule type" value="Genomic_DNA"/>
</dbReference>
<reference evidence="3 4" key="2">
    <citation type="submission" date="2009-02" db="EMBL/GenBank/DDBJ databases">
        <title>Draft genome sequence of Blautia hydrogenotrophica DSM 10507 (Ruminococcus hydrogenotrophicus DSM 10507).</title>
        <authorList>
            <person name="Sudarsanam P."/>
            <person name="Ley R."/>
            <person name="Guruge J."/>
            <person name="Turnbaugh P.J."/>
            <person name="Mahowald M."/>
            <person name="Liep D."/>
            <person name="Gordon J."/>
        </authorList>
    </citation>
    <scope>NUCLEOTIDE SEQUENCE [LARGE SCALE GENOMIC DNA]</scope>
    <source>
        <strain evidence="4">DSM 10507 / JCM 14656 / S5a33</strain>
    </source>
</reference>
<dbReference type="PROSITE" id="PS50234">
    <property type="entry name" value="VWFA"/>
    <property type="match status" value="1"/>
</dbReference>
<sequence>MKGKFDRWMLALTFLLSGAGCAACAWLYGRMAQDDWGKILWTGLFFCIPFVVSLLGSFLAEGIHRRNFVIFRRGNRAITLIAAALTGFAVGAGGQFLYMLPPMENHSAVDMVLLLDGSGSMQGKKEPCVQATEALLEQMDEQSRAQAVAFASCVLGNTELLPLDEEGRETLIKFVEGTDIIGGTEFGQPLTFALNSLEEKKETGRIQAVILLSDGEGPFPETLEEEYKEKDVVLYTIRMDAGEQETETARQLVQFAQKTGGFDTKIPVDEKGQISTDELTKAFRQAFSAAKEFGMGEGMLVFGKIKGSFLLRFLIRALIFSVCGILVGAVYYRRLNKEQAIGNAAAGLVLCVLVTVLGQIGVGSLSASCVLFCVFIFSAYTTYDLDEEVDGHV</sequence>
<comment type="caution">
    <text evidence="3">The sequence shown here is derived from an EMBL/GenBank/DDBJ whole genome shotgun (WGS) entry which is preliminary data.</text>
</comment>
<protein>
    <recommendedName>
        <fullName evidence="2">VWFA domain-containing protein</fullName>
    </recommendedName>
</protein>
<dbReference type="HOGENOM" id="CLU_701445_0_0_9"/>
<dbReference type="PATRIC" id="fig|476272.21.peg.1275"/>
<dbReference type="SUPFAM" id="SSF53300">
    <property type="entry name" value="vWA-like"/>
    <property type="match status" value="1"/>
</dbReference>
<keyword evidence="1" id="KW-1133">Transmembrane helix</keyword>
<name>C0CQI8_BLAHS</name>
<feature type="transmembrane region" description="Helical" evidence="1">
    <location>
        <begin position="309"/>
        <end position="332"/>
    </location>
</feature>
<evidence type="ECO:0000259" key="2">
    <source>
        <dbReference type="PROSITE" id="PS50234"/>
    </source>
</evidence>
<feature type="domain" description="VWFA" evidence="2">
    <location>
        <begin position="110"/>
        <end position="283"/>
    </location>
</feature>
<evidence type="ECO:0000256" key="1">
    <source>
        <dbReference type="SAM" id="Phobius"/>
    </source>
</evidence>
<dbReference type="CDD" id="cd00198">
    <property type="entry name" value="vWFA"/>
    <property type="match status" value="1"/>
</dbReference>
<dbReference type="InterPro" id="IPR002035">
    <property type="entry name" value="VWF_A"/>
</dbReference>
<dbReference type="PROSITE" id="PS51257">
    <property type="entry name" value="PROKAR_LIPOPROTEIN"/>
    <property type="match status" value="1"/>
</dbReference>
<dbReference type="Gene3D" id="3.40.50.410">
    <property type="entry name" value="von Willebrand factor, type A domain"/>
    <property type="match status" value="1"/>
</dbReference>
<dbReference type="PANTHER" id="PTHR10166">
    <property type="entry name" value="VOLTAGE-DEPENDENT CALCIUM CHANNEL SUBUNIT ALPHA-2/DELTA-RELATED"/>
    <property type="match status" value="1"/>
</dbReference>
<accession>C0CQI8</accession>
<dbReference type="GO" id="GO:0005891">
    <property type="term" value="C:voltage-gated calcium channel complex"/>
    <property type="evidence" value="ECO:0007669"/>
    <property type="project" value="TreeGrafter"/>
</dbReference>
<reference evidence="3 4" key="1">
    <citation type="submission" date="2009-01" db="EMBL/GenBank/DDBJ databases">
        <authorList>
            <person name="Fulton L."/>
            <person name="Clifton S."/>
            <person name="Fulton B."/>
            <person name="Xu J."/>
            <person name="Minx P."/>
            <person name="Pepin K.H."/>
            <person name="Johnson M."/>
            <person name="Bhonagiri V."/>
            <person name="Nash W.E."/>
            <person name="Mardis E.R."/>
            <person name="Wilson R.K."/>
        </authorList>
    </citation>
    <scope>NUCLEOTIDE SEQUENCE [LARGE SCALE GENOMIC DNA]</scope>
    <source>
        <strain evidence="4">DSM 10507 / JCM 14656 / S5a33</strain>
    </source>
</reference>
<feature type="transmembrane region" description="Helical" evidence="1">
    <location>
        <begin position="39"/>
        <end position="60"/>
    </location>
</feature>
<keyword evidence="4" id="KW-1185">Reference proteome</keyword>
<dbReference type="RefSeq" id="WP_005951100.1">
    <property type="nucleotide sequence ID" value="NZ_CP136423.1"/>
</dbReference>
<keyword evidence="1" id="KW-0472">Membrane</keyword>
<dbReference type="eggNOG" id="COG2304">
    <property type="taxonomic scope" value="Bacteria"/>
</dbReference>
<dbReference type="Pfam" id="PF00092">
    <property type="entry name" value="VWA"/>
    <property type="match status" value="1"/>
</dbReference>
<dbReference type="GO" id="GO:0005245">
    <property type="term" value="F:voltage-gated calcium channel activity"/>
    <property type="evidence" value="ECO:0007669"/>
    <property type="project" value="TreeGrafter"/>
</dbReference>
<dbReference type="AlphaFoldDB" id="C0CQI8"/>
<evidence type="ECO:0000313" key="3">
    <source>
        <dbReference type="EMBL" id="EEG47978.1"/>
    </source>
</evidence>
<feature type="transmembrane region" description="Helical" evidence="1">
    <location>
        <begin position="80"/>
        <end position="100"/>
    </location>
</feature>
<proteinExistence type="predicted"/>
<dbReference type="Proteomes" id="UP000003100">
    <property type="component" value="Unassembled WGS sequence"/>
</dbReference>
<dbReference type="InterPro" id="IPR036465">
    <property type="entry name" value="vWFA_dom_sf"/>
</dbReference>
<organism evidence="3 4">
    <name type="scientific">Blautia hydrogenotrophica (strain DSM 10507 / JCM 14656 / S5a33)</name>
    <name type="common">Ruminococcus hydrogenotrophicus</name>
    <dbReference type="NCBI Taxonomy" id="476272"/>
    <lineage>
        <taxon>Bacteria</taxon>
        <taxon>Bacillati</taxon>
        <taxon>Bacillota</taxon>
        <taxon>Clostridia</taxon>
        <taxon>Lachnospirales</taxon>
        <taxon>Lachnospiraceae</taxon>
        <taxon>Blautia</taxon>
    </lineage>
</organism>
<dbReference type="PANTHER" id="PTHR10166:SF37">
    <property type="entry name" value="STOLID, ISOFORM H"/>
    <property type="match status" value="1"/>
</dbReference>